<evidence type="ECO:0000256" key="1">
    <source>
        <dbReference type="RuleBase" id="RU003860"/>
    </source>
</evidence>
<dbReference type="SUPFAM" id="SSF82657">
    <property type="entry name" value="BolA-like"/>
    <property type="match status" value="1"/>
</dbReference>
<dbReference type="Proteomes" id="UP000278756">
    <property type="component" value="Chromosome 1"/>
</dbReference>
<proteinExistence type="inferred from homology"/>
<dbReference type="Pfam" id="PF01722">
    <property type="entry name" value="BolA"/>
    <property type="match status" value="1"/>
</dbReference>
<evidence type="ECO:0000313" key="3">
    <source>
        <dbReference type="Proteomes" id="UP000278756"/>
    </source>
</evidence>
<gene>
    <name evidence="2" type="ORF">EM6_0919</name>
</gene>
<dbReference type="InterPro" id="IPR002634">
    <property type="entry name" value="BolA"/>
</dbReference>
<dbReference type="EMBL" id="AP018827">
    <property type="protein sequence ID" value="BBF80339.1"/>
    <property type="molecule type" value="Genomic_DNA"/>
</dbReference>
<dbReference type="PANTHER" id="PTHR46230:SF7">
    <property type="entry name" value="BOLA-LIKE PROTEIN 1"/>
    <property type="match status" value="1"/>
</dbReference>
<organism evidence="2 3">
    <name type="scientific">Asticcacaulis excentricus</name>
    <dbReference type="NCBI Taxonomy" id="78587"/>
    <lineage>
        <taxon>Bacteria</taxon>
        <taxon>Pseudomonadati</taxon>
        <taxon>Pseudomonadota</taxon>
        <taxon>Alphaproteobacteria</taxon>
        <taxon>Caulobacterales</taxon>
        <taxon>Caulobacteraceae</taxon>
        <taxon>Asticcacaulis</taxon>
    </lineage>
</organism>
<dbReference type="AlphaFoldDB" id="A0A3G9G7S1"/>
<protein>
    <submittedName>
        <fullName evidence="2">Cell division protein BolA</fullName>
    </submittedName>
</protein>
<dbReference type="PANTHER" id="PTHR46230">
    <property type="match status" value="1"/>
</dbReference>
<keyword evidence="2" id="KW-0132">Cell division</keyword>
<sequence>MGKTRETIETKLTAAFAPLRLEVTDDSDKHKGHSGAREGGESHFSVLIVSEAFRGQSRVARQRAVNAALREELSGPVHALSMQTLTPEEA</sequence>
<dbReference type="GO" id="GO:0016226">
    <property type="term" value="P:iron-sulfur cluster assembly"/>
    <property type="evidence" value="ECO:0007669"/>
    <property type="project" value="TreeGrafter"/>
</dbReference>
<dbReference type="InterPro" id="IPR036065">
    <property type="entry name" value="BolA-like_sf"/>
</dbReference>
<reference evidence="3" key="1">
    <citation type="journal article" date="2017" name="Biotechnol. Biofuels">
        <title>Evaluation of environmental bacterial communities as a factor affecting the growth of duckweed Lemna minor.</title>
        <authorList>
            <person name="Ishizawa H."/>
            <person name="Kuroda M."/>
            <person name="Morikawa M."/>
            <person name="Ike M."/>
        </authorList>
    </citation>
    <scope>NUCLEOTIDE SEQUENCE [LARGE SCALE GENOMIC DNA]</scope>
    <source>
        <strain evidence="3">M6</strain>
    </source>
</reference>
<evidence type="ECO:0000313" key="2">
    <source>
        <dbReference type="EMBL" id="BBF80339.1"/>
    </source>
</evidence>
<dbReference type="GO" id="GO:0051301">
    <property type="term" value="P:cell division"/>
    <property type="evidence" value="ECO:0007669"/>
    <property type="project" value="UniProtKB-KW"/>
</dbReference>
<dbReference type="PIRSF" id="PIRSF003113">
    <property type="entry name" value="BolA"/>
    <property type="match status" value="1"/>
</dbReference>
<name>A0A3G9G7S1_9CAUL</name>
<reference evidence="3" key="2">
    <citation type="journal article" date="2017" name="Plant Physiol. Biochem.">
        <title>Differential oxidative and antioxidative response of duckweed Lemna minor toward plant growth promoting/inhibiting bacteria.</title>
        <authorList>
            <person name="Ishizawa H."/>
            <person name="Kuroda M."/>
            <person name="Morikawa M."/>
            <person name="Ike M."/>
        </authorList>
    </citation>
    <scope>NUCLEOTIDE SEQUENCE [LARGE SCALE GENOMIC DNA]</scope>
    <source>
        <strain evidence="3">M6</strain>
    </source>
</reference>
<keyword evidence="2" id="KW-0131">Cell cycle</keyword>
<comment type="similarity">
    <text evidence="1">Belongs to the BolA/IbaG family.</text>
</comment>
<dbReference type="Gene3D" id="3.30.300.90">
    <property type="entry name" value="BolA-like"/>
    <property type="match status" value="1"/>
</dbReference>
<dbReference type="RefSeq" id="WP_126420608.1">
    <property type="nucleotide sequence ID" value="NZ_AP018827.1"/>
</dbReference>
<accession>A0A3G9G7S1</accession>
<dbReference type="OrthoDB" id="9811118at2"/>